<dbReference type="EMBL" id="BSDY01000003">
    <property type="protein sequence ID" value="GLI55208.1"/>
    <property type="molecule type" value="Genomic_DNA"/>
</dbReference>
<dbReference type="SUPFAM" id="SSF54862">
    <property type="entry name" value="4Fe-4S ferredoxins"/>
    <property type="match status" value="1"/>
</dbReference>
<dbReference type="Proteomes" id="UP001144471">
    <property type="component" value="Unassembled WGS sequence"/>
</dbReference>
<reference evidence="9" key="1">
    <citation type="submission" date="2022-12" db="EMBL/GenBank/DDBJ databases">
        <title>Reference genome sequencing for broad-spectrum identification of bacterial and archaeal isolates by mass spectrometry.</title>
        <authorList>
            <person name="Sekiguchi Y."/>
            <person name="Tourlousse D.M."/>
        </authorList>
    </citation>
    <scope>NUCLEOTIDE SEQUENCE</scope>
    <source>
        <strain evidence="9">10succ1</strain>
    </source>
</reference>
<dbReference type="GO" id="GO:0046872">
    <property type="term" value="F:metal ion binding"/>
    <property type="evidence" value="ECO:0007669"/>
    <property type="project" value="UniProtKB-KW"/>
</dbReference>
<dbReference type="PROSITE" id="PS00198">
    <property type="entry name" value="4FE4S_FER_1"/>
    <property type="match status" value="1"/>
</dbReference>
<dbReference type="PANTHER" id="PTHR30224">
    <property type="entry name" value="ELECTRON TRANSPORT PROTEIN"/>
    <property type="match status" value="1"/>
</dbReference>
<feature type="transmembrane region" description="Helical" evidence="7">
    <location>
        <begin position="50"/>
        <end position="71"/>
    </location>
</feature>
<dbReference type="AlphaFoldDB" id="A0A9W6GH91"/>
<dbReference type="Pfam" id="PF12801">
    <property type="entry name" value="Fer4_5"/>
    <property type="match status" value="2"/>
</dbReference>
<dbReference type="InterPro" id="IPR017896">
    <property type="entry name" value="4Fe4S_Fe-S-bd"/>
</dbReference>
<keyword evidence="2" id="KW-1003">Cell membrane</keyword>
<feature type="transmembrane region" description="Helical" evidence="7">
    <location>
        <begin position="137"/>
        <end position="154"/>
    </location>
</feature>
<sequence length="263" mass="30777">MIEKIKVRELRDFVRFLTVVLLVPWFGWFTQSMFGVEIEFEVEVVTFISFIVFGSFWCGWLCPFGNLSYFVERIGRSLFPSVQVLPQGKWDRRLRFLKYIFLAGFIYLIIFGGYDYFFGNHVEIYKGSALSFTFLKMKKYMIIMVPLVIPRFFCKYACPQKAMYNIIHRFIPSLAIQRDTKRCVSCGRCNRECPMKIEVSKKERICGEDCISCFNCVDGETCPSKIDALSLDFMGKEVDVRRFSVGVLLIYFIATYIALKLVH</sequence>
<evidence type="ECO:0000256" key="1">
    <source>
        <dbReference type="ARBA" id="ARBA00004236"/>
    </source>
</evidence>
<dbReference type="Pfam" id="PF13237">
    <property type="entry name" value="Fer4_10"/>
    <property type="match status" value="1"/>
</dbReference>
<evidence type="ECO:0000256" key="7">
    <source>
        <dbReference type="SAM" id="Phobius"/>
    </source>
</evidence>
<evidence type="ECO:0000256" key="4">
    <source>
        <dbReference type="ARBA" id="ARBA00023004"/>
    </source>
</evidence>
<dbReference type="PROSITE" id="PS51379">
    <property type="entry name" value="4FE4S_FER_2"/>
    <property type="match status" value="1"/>
</dbReference>
<proteinExistence type="predicted"/>
<gene>
    <name evidence="9" type="ORF">PM10SUCC1_07230</name>
</gene>
<evidence type="ECO:0000256" key="3">
    <source>
        <dbReference type="ARBA" id="ARBA00022723"/>
    </source>
</evidence>
<dbReference type="GO" id="GO:0005886">
    <property type="term" value="C:plasma membrane"/>
    <property type="evidence" value="ECO:0007669"/>
    <property type="project" value="UniProtKB-SubCell"/>
</dbReference>
<evidence type="ECO:0000256" key="2">
    <source>
        <dbReference type="ARBA" id="ARBA00022475"/>
    </source>
</evidence>
<keyword evidence="6 7" id="KW-0472">Membrane</keyword>
<evidence type="ECO:0000256" key="5">
    <source>
        <dbReference type="ARBA" id="ARBA00023014"/>
    </source>
</evidence>
<evidence type="ECO:0000259" key="8">
    <source>
        <dbReference type="PROSITE" id="PS51379"/>
    </source>
</evidence>
<comment type="caution">
    <text evidence="9">The sequence shown here is derived from an EMBL/GenBank/DDBJ whole genome shotgun (WGS) entry which is preliminary data.</text>
</comment>
<accession>A0A9W6GH91</accession>
<dbReference type="PANTHER" id="PTHR30224:SF4">
    <property type="entry name" value="ELECTRON TRANSPORT PROTEIN YCCM-RELATED"/>
    <property type="match status" value="1"/>
</dbReference>
<feature type="transmembrane region" description="Helical" evidence="7">
    <location>
        <begin position="96"/>
        <end position="117"/>
    </location>
</feature>
<keyword evidence="3" id="KW-0479">Metal-binding</keyword>
<dbReference type="GO" id="GO:0051536">
    <property type="term" value="F:iron-sulfur cluster binding"/>
    <property type="evidence" value="ECO:0007669"/>
    <property type="project" value="UniProtKB-KW"/>
</dbReference>
<protein>
    <recommendedName>
        <fullName evidence="8">4Fe-4S ferredoxin-type domain-containing protein</fullName>
    </recommendedName>
</protein>
<evidence type="ECO:0000313" key="10">
    <source>
        <dbReference type="Proteomes" id="UP001144471"/>
    </source>
</evidence>
<keyword evidence="7" id="KW-0812">Transmembrane</keyword>
<organism evidence="9 10">
    <name type="scientific">Propionigenium maris DSM 9537</name>
    <dbReference type="NCBI Taxonomy" id="1123000"/>
    <lineage>
        <taxon>Bacteria</taxon>
        <taxon>Fusobacteriati</taxon>
        <taxon>Fusobacteriota</taxon>
        <taxon>Fusobacteriia</taxon>
        <taxon>Fusobacteriales</taxon>
        <taxon>Fusobacteriaceae</taxon>
        <taxon>Propionigenium</taxon>
    </lineage>
</organism>
<feature type="domain" description="4Fe-4S ferredoxin-type" evidence="8">
    <location>
        <begin position="174"/>
        <end position="202"/>
    </location>
</feature>
<keyword evidence="4" id="KW-0408">Iron</keyword>
<evidence type="ECO:0000313" key="9">
    <source>
        <dbReference type="EMBL" id="GLI55208.1"/>
    </source>
</evidence>
<keyword evidence="10" id="KW-1185">Reference proteome</keyword>
<name>A0A9W6GH91_9FUSO</name>
<dbReference type="InterPro" id="IPR017900">
    <property type="entry name" value="4Fe4S_Fe_S_CS"/>
</dbReference>
<keyword evidence="7" id="KW-1133">Transmembrane helix</keyword>
<dbReference type="RefSeq" id="WP_281833535.1">
    <property type="nucleotide sequence ID" value="NZ_BSDY01000003.1"/>
</dbReference>
<dbReference type="InterPro" id="IPR052378">
    <property type="entry name" value="NosR_regulator"/>
</dbReference>
<keyword evidence="5" id="KW-0411">Iron-sulfur</keyword>
<evidence type="ECO:0000256" key="6">
    <source>
        <dbReference type="ARBA" id="ARBA00023136"/>
    </source>
</evidence>
<feature type="transmembrane region" description="Helical" evidence="7">
    <location>
        <begin position="243"/>
        <end position="262"/>
    </location>
</feature>
<comment type="subcellular location">
    <subcellularLocation>
        <location evidence="1">Cell membrane</location>
    </subcellularLocation>
</comment>
<feature type="transmembrane region" description="Helical" evidence="7">
    <location>
        <begin position="12"/>
        <end position="30"/>
    </location>
</feature>